<dbReference type="RefSeq" id="WP_119736479.1">
    <property type="nucleotide sequence ID" value="NZ_QYUN01000002.1"/>
</dbReference>
<dbReference type="PIRSF" id="PIRSF001535">
    <property type="entry name" value="ProRS_1"/>
    <property type="match status" value="1"/>
</dbReference>
<evidence type="ECO:0000256" key="8">
    <source>
        <dbReference type="ARBA" id="ARBA00023146"/>
    </source>
</evidence>
<keyword evidence="6 10" id="KW-0067">ATP-binding</keyword>
<dbReference type="Pfam" id="PF03129">
    <property type="entry name" value="HGTP_anticodon"/>
    <property type="match status" value="1"/>
</dbReference>
<dbReference type="PANTHER" id="PTHR42753:SF2">
    <property type="entry name" value="PROLINE--TRNA LIGASE"/>
    <property type="match status" value="1"/>
</dbReference>
<evidence type="ECO:0000256" key="5">
    <source>
        <dbReference type="ARBA" id="ARBA00022741"/>
    </source>
</evidence>
<comment type="caution">
    <text evidence="12">The sequence shown here is derived from an EMBL/GenBank/DDBJ whole genome shotgun (WGS) entry which is preliminary data.</text>
</comment>
<dbReference type="PANTHER" id="PTHR42753">
    <property type="entry name" value="MITOCHONDRIAL RIBOSOME PROTEIN L39/PROLYL-TRNA LIGASE FAMILY MEMBER"/>
    <property type="match status" value="1"/>
</dbReference>
<evidence type="ECO:0000256" key="2">
    <source>
        <dbReference type="ARBA" id="ARBA00011738"/>
    </source>
</evidence>
<dbReference type="GO" id="GO:0006433">
    <property type="term" value="P:prolyl-tRNA aminoacylation"/>
    <property type="evidence" value="ECO:0007669"/>
    <property type="project" value="UniProtKB-UniRule"/>
</dbReference>
<dbReference type="NCBIfam" id="NF006625">
    <property type="entry name" value="PRK09194.1"/>
    <property type="match status" value="1"/>
</dbReference>
<comment type="subunit">
    <text evidence="2 10">Homodimer.</text>
</comment>
<keyword evidence="4 10" id="KW-0436">Ligase</keyword>
<evidence type="ECO:0000259" key="11">
    <source>
        <dbReference type="PROSITE" id="PS50862"/>
    </source>
</evidence>
<evidence type="ECO:0000256" key="10">
    <source>
        <dbReference type="HAMAP-Rule" id="MF_01569"/>
    </source>
</evidence>
<dbReference type="Pfam" id="PF04073">
    <property type="entry name" value="tRNA_edit"/>
    <property type="match status" value="1"/>
</dbReference>
<dbReference type="InterPro" id="IPR045864">
    <property type="entry name" value="aa-tRNA-synth_II/BPL/LPL"/>
</dbReference>
<accession>A0A418WXZ9</accession>
<dbReference type="InterPro" id="IPR050062">
    <property type="entry name" value="Pro-tRNA_synthetase"/>
</dbReference>
<dbReference type="InterPro" id="IPR002316">
    <property type="entry name" value="Pro-tRNA-ligase_IIa"/>
</dbReference>
<dbReference type="HAMAP" id="MF_01569">
    <property type="entry name" value="Pro_tRNA_synth_type1"/>
    <property type="match status" value="1"/>
</dbReference>
<dbReference type="CDD" id="cd04334">
    <property type="entry name" value="ProRS-INS"/>
    <property type="match status" value="1"/>
</dbReference>
<dbReference type="InterPro" id="IPR023717">
    <property type="entry name" value="Pro-tRNA-Synthase_IIa_type1"/>
</dbReference>
<keyword evidence="3 10" id="KW-0963">Cytoplasm</keyword>
<dbReference type="NCBIfam" id="TIGR00409">
    <property type="entry name" value="proS_fam_II"/>
    <property type="match status" value="1"/>
</dbReference>
<dbReference type="Gene3D" id="3.90.960.10">
    <property type="entry name" value="YbaK/aminoacyl-tRNA synthetase-associated domain"/>
    <property type="match status" value="1"/>
</dbReference>
<evidence type="ECO:0000256" key="6">
    <source>
        <dbReference type="ARBA" id="ARBA00022840"/>
    </source>
</evidence>
<comment type="catalytic activity">
    <reaction evidence="9 10">
        <text>tRNA(Pro) + L-proline + ATP = L-prolyl-tRNA(Pro) + AMP + diphosphate</text>
        <dbReference type="Rhea" id="RHEA:14305"/>
        <dbReference type="Rhea" id="RHEA-COMP:9700"/>
        <dbReference type="Rhea" id="RHEA-COMP:9702"/>
        <dbReference type="ChEBI" id="CHEBI:30616"/>
        <dbReference type="ChEBI" id="CHEBI:33019"/>
        <dbReference type="ChEBI" id="CHEBI:60039"/>
        <dbReference type="ChEBI" id="CHEBI:78442"/>
        <dbReference type="ChEBI" id="CHEBI:78532"/>
        <dbReference type="ChEBI" id="CHEBI:456215"/>
        <dbReference type="EC" id="6.1.1.15"/>
    </reaction>
</comment>
<dbReference type="AlphaFoldDB" id="A0A418WXZ9"/>
<evidence type="ECO:0000256" key="1">
    <source>
        <dbReference type="ARBA" id="ARBA00004496"/>
    </source>
</evidence>
<evidence type="ECO:0000313" key="13">
    <source>
        <dbReference type="Proteomes" id="UP000285190"/>
    </source>
</evidence>
<dbReference type="InterPro" id="IPR036621">
    <property type="entry name" value="Anticodon-bd_dom_sf"/>
</dbReference>
<dbReference type="InterPro" id="IPR044140">
    <property type="entry name" value="ProRS_anticodon_short"/>
</dbReference>
<reference evidence="12 13" key="1">
    <citation type="submission" date="2018-09" db="EMBL/GenBank/DDBJ databases">
        <authorList>
            <person name="Zhu H."/>
        </authorList>
    </citation>
    <scope>NUCLEOTIDE SEQUENCE [LARGE SCALE GENOMIC DNA]</scope>
    <source>
        <strain evidence="12 13">K2R10-39</strain>
    </source>
</reference>
<dbReference type="GO" id="GO:0004827">
    <property type="term" value="F:proline-tRNA ligase activity"/>
    <property type="evidence" value="ECO:0007669"/>
    <property type="project" value="UniProtKB-UniRule"/>
</dbReference>
<evidence type="ECO:0000256" key="4">
    <source>
        <dbReference type="ARBA" id="ARBA00022598"/>
    </source>
</evidence>
<feature type="domain" description="Aminoacyl-transfer RNA synthetases class-II family profile" evidence="11">
    <location>
        <begin position="33"/>
        <end position="473"/>
    </location>
</feature>
<dbReference type="InterPro" id="IPR033730">
    <property type="entry name" value="ProRS_core_prok"/>
</dbReference>
<dbReference type="EC" id="6.1.1.15" evidence="10"/>
<dbReference type="FunFam" id="3.30.930.10:FF:000097">
    <property type="entry name" value="Proline--tRNA ligase"/>
    <property type="match status" value="1"/>
</dbReference>
<evidence type="ECO:0000256" key="7">
    <source>
        <dbReference type="ARBA" id="ARBA00022917"/>
    </source>
</evidence>
<dbReference type="GO" id="GO:0005829">
    <property type="term" value="C:cytosol"/>
    <property type="evidence" value="ECO:0007669"/>
    <property type="project" value="TreeGrafter"/>
</dbReference>
<dbReference type="GO" id="GO:0002161">
    <property type="term" value="F:aminoacyl-tRNA deacylase activity"/>
    <property type="evidence" value="ECO:0007669"/>
    <property type="project" value="InterPro"/>
</dbReference>
<proteinExistence type="inferred from homology"/>
<dbReference type="FunFam" id="3.30.930.10:FF:000012">
    <property type="entry name" value="Proline--tRNA ligase"/>
    <property type="match status" value="1"/>
</dbReference>
<keyword evidence="8 10" id="KW-0030">Aminoacyl-tRNA synthetase</keyword>
<dbReference type="SUPFAM" id="SSF52954">
    <property type="entry name" value="Class II aaRS ABD-related"/>
    <property type="match status" value="1"/>
</dbReference>
<dbReference type="PROSITE" id="PS50862">
    <property type="entry name" value="AA_TRNA_LIGASE_II"/>
    <property type="match status" value="1"/>
</dbReference>
<dbReference type="InterPro" id="IPR006195">
    <property type="entry name" value="aa-tRNA-synth_II"/>
</dbReference>
<dbReference type="PRINTS" id="PR01046">
    <property type="entry name" value="TRNASYNTHPRO"/>
</dbReference>
<dbReference type="SUPFAM" id="SSF55681">
    <property type="entry name" value="Class II aaRS and biotin synthetases"/>
    <property type="match status" value="1"/>
</dbReference>
<dbReference type="EMBL" id="QYUN01000002">
    <property type="protein sequence ID" value="RJG05082.1"/>
    <property type="molecule type" value="Genomic_DNA"/>
</dbReference>
<comment type="subcellular location">
    <subcellularLocation>
        <location evidence="1 10">Cytoplasm</location>
    </subcellularLocation>
</comment>
<dbReference type="SUPFAM" id="SSF55826">
    <property type="entry name" value="YbaK/ProRS associated domain"/>
    <property type="match status" value="1"/>
</dbReference>
<comment type="function">
    <text evidence="10">Catalyzes the attachment of proline to tRNA(Pro) in a two-step reaction: proline is first activated by ATP to form Pro-AMP and then transferred to the acceptor end of tRNA(Pro). As ProRS can inadvertently accommodate and process non-cognate amino acids such as alanine and cysteine, to avoid such errors it has two additional distinct editing activities against alanine. One activity is designated as 'pretransfer' editing and involves the tRNA(Pro)-independent hydrolysis of activated Ala-AMP. The other activity is designated 'posttransfer' editing and involves deacylation of mischarged Ala-tRNA(Pro). The misacylated Cys-tRNA(Pro) is not edited by ProRS.</text>
</comment>
<dbReference type="GO" id="GO:0005524">
    <property type="term" value="F:ATP binding"/>
    <property type="evidence" value="ECO:0007669"/>
    <property type="project" value="UniProtKB-UniRule"/>
</dbReference>
<dbReference type="InterPro" id="IPR004500">
    <property type="entry name" value="Pro-tRNA-synth_IIa_bac-type"/>
</dbReference>
<dbReference type="InterPro" id="IPR007214">
    <property type="entry name" value="YbaK/aa-tRNA-synth-assoc-dom"/>
</dbReference>
<comment type="domain">
    <text evidence="10">Consists of three domains: the N-terminal catalytic domain, the editing domain and the C-terminal anticodon-binding domain.</text>
</comment>
<dbReference type="InterPro" id="IPR036754">
    <property type="entry name" value="YbaK/aa-tRNA-synt-asso_dom_sf"/>
</dbReference>
<keyword evidence="7 10" id="KW-0648">Protein biosynthesis</keyword>
<keyword evidence="13" id="KW-1185">Reference proteome</keyword>
<evidence type="ECO:0000313" key="12">
    <source>
        <dbReference type="EMBL" id="RJG05082.1"/>
    </source>
</evidence>
<gene>
    <name evidence="10" type="primary">proS</name>
    <name evidence="12" type="ORF">D3870_02775</name>
</gene>
<comment type="similarity">
    <text evidence="10">Belongs to the class-II aminoacyl-tRNA synthetase family. ProS type 1 subfamily.</text>
</comment>
<dbReference type="Gene3D" id="3.30.930.10">
    <property type="entry name" value="Bira Bifunctional Protein, Domain 2"/>
    <property type="match status" value="2"/>
</dbReference>
<dbReference type="Gene3D" id="3.40.50.800">
    <property type="entry name" value="Anticodon-binding domain"/>
    <property type="match status" value="1"/>
</dbReference>
<keyword evidence="5 10" id="KW-0547">Nucleotide-binding</keyword>
<name>A0A418WXZ9_9BURK</name>
<sequence length="577" mass="64185">MRASRFFISTLKEAPSDAEIVSHKLMLRAGMIKRLGSGIYNYLPMGLRVIRKVENIVREEMNRAGAVELLMPVVQPAELWQETGRWDKMGPELMRVKDRHGRDFAIQPTSEEVITDIVRTEIKSYRQLPINFYHIQTKFRDERRPRFGLMRGREFTMKDAYSFDRDVAGMQQSYQIMYDAYVRIFSRFGLQFRAVAADNGAIGGSGSHEFHVIADTGEDALVYCPTSDYAANMEAAEAVALSVTRGAETQSLVKTPTPGKAKCEDVAELLDLPLSQTVKSIVLTVEKEDDGAINKEVWLLLLRGDHDLNEVKASKVPGLADYRFASEAEIVEWFGTPPGYLGPIGTRKPVKVVADRTVANMHDFVCGANELDYHYTGANWGRDLPEPIIVDLRNVVEGDPSPDGKGVLAIQRGIEVGHVFQLGTRYSEDMKATYLDEGGKPQLMQMGCYGIGVTRILGAAIEQNFDDKGIIWPTAIAPFEVVLCPMGYDRSEAVKAEADKLYAALQEAGVDAILDDRGERPGVMFADWELIGVPHRIVIGERGLKEGKLEYQGRRDTAATAVPLAEMAEFIKAKVRA</sequence>
<dbReference type="InterPro" id="IPR002314">
    <property type="entry name" value="aa-tRNA-synt_IIb"/>
</dbReference>
<dbReference type="Pfam" id="PF00587">
    <property type="entry name" value="tRNA-synt_2b"/>
    <property type="match status" value="1"/>
</dbReference>
<evidence type="ECO:0000256" key="3">
    <source>
        <dbReference type="ARBA" id="ARBA00022490"/>
    </source>
</evidence>
<dbReference type="CDD" id="cd00861">
    <property type="entry name" value="ProRS_anticodon_short"/>
    <property type="match status" value="1"/>
</dbReference>
<dbReference type="OrthoDB" id="9809052at2"/>
<dbReference type="InterPro" id="IPR004154">
    <property type="entry name" value="Anticodon-bd"/>
</dbReference>
<protein>
    <recommendedName>
        <fullName evidence="10">Proline--tRNA ligase</fullName>
        <ecNumber evidence="10">6.1.1.15</ecNumber>
    </recommendedName>
    <alternativeName>
        <fullName evidence="10">Prolyl-tRNA synthetase</fullName>
        <shortName evidence="10">ProRS</shortName>
    </alternativeName>
</protein>
<organism evidence="12 13">
    <name type="scientific">Noviherbaspirillum cavernae</name>
    <dbReference type="NCBI Taxonomy" id="2320862"/>
    <lineage>
        <taxon>Bacteria</taxon>
        <taxon>Pseudomonadati</taxon>
        <taxon>Pseudomonadota</taxon>
        <taxon>Betaproteobacteria</taxon>
        <taxon>Burkholderiales</taxon>
        <taxon>Oxalobacteraceae</taxon>
        <taxon>Noviherbaspirillum</taxon>
    </lineage>
</organism>
<evidence type="ECO:0000256" key="9">
    <source>
        <dbReference type="ARBA" id="ARBA00047671"/>
    </source>
</evidence>
<dbReference type="Proteomes" id="UP000285190">
    <property type="component" value="Unassembled WGS sequence"/>
</dbReference>
<dbReference type="CDD" id="cd00779">
    <property type="entry name" value="ProRS_core_prok"/>
    <property type="match status" value="1"/>
</dbReference>